<dbReference type="Ensembl" id="ENSCCRT00015006671.1">
    <property type="protein sequence ID" value="ENSCCRP00015006416.1"/>
    <property type="gene ID" value="ENSCCRG00015003281.1"/>
</dbReference>
<sequence length="186" mass="21659">MERATLRCDNCHYSKSLNAGNVSPLNCLSLIHRLETAEKELRKTQSLEVKLLQSCRETEDCLTQRKTELDETLWVSCVGVQVVLQQEELSLLDRKMEQWRKEEEVMRVSVEKHRQGLLDVLRQGEEDAQLLHQRIQSLAVQKGELDSQLSERKTRLAQYKKEQQKEEESLQNIHSAIKKHKAGLLQ</sequence>
<organism evidence="1 2">
    <name type="scientific">Cyprinus carpio</name>
    <name type="common">Common carp</name>
    <dbReference type="NCBI Taxonomy" id="7962"/>
    <lineage>
        <taxon>Eukaryota</taxon>
        <taxon>Metazoa</taxon>
        <taxon>Chordata</taxon>
        <taxon>Craniata</taxon>
        <taxon>Vertebrata</taxon>
        <taxon>Euteleostomi</taxon>
        <taxon>Actinopterygii</taxon>
        <taxon>Neopterygii</taxon>
        <taxon>Teleostei</taxon>
        <taxon>Ostariophysi</taxon>
        <taxon>Cypriniformes</taxon>
        <taxon>Cyprinidae</taxon>
        <taxon>Cyprininae</taxon>
        <taxon>Cyprinus</taxon>
    </lineage>
</organism>
<reference evidence="1" key="1">
    <citation type="submission" date="2025-08" db="UniProtKB">
        <authorList>
            <consortium name="Ensembl"/>
        </authorList>
    </citation>
    <scope>IDENTIFICATION</scope>
</reference>
<accession>A0A8C1CI51</accession>
<evidence type="ECO:0000313" key="2">
    <source>
        <dbReference type="Proteomes" id="UP000694700"/>
    </source>
</evidence>
<proteinExistence type="predicted"/>
<evidence type="ECO:0000313" key="1">
    <source>
        <dbReference type="Ensembl" id="ENSCCRP00015006416.1"/>
    </source>
</evidence>
<dbReference type="AlphaFoldDB" id="A0A8C1CI51"/>
<dbReference type="Proteomes" id="UP000694700">
    <property type="component" value="Unplaced"/>
</dbReference>
<protein>
    <submittedName>
        <fullName evidence="1">Uncharacterized protein</fullName>
    </submittedName>
</protein>
<name>A0A8C1CI51_CYPCA</name>